<proteinExistence type="predicted"/>
<dbReference type="RefSeq" id="WP_252767328.1">
    <property type="nucleotide sequence ID" value="NZ_CP097117.1"/>
</dbReference>
<dbReference type="Proteomes" id="UP001055911">
    <property type="component" value="Chromosome"/>
</dbReference>
<evidence type="ECO:0000256" key="1">
    <source>
        <dbReference type="SAM" id="Phobius"/>
    </source>
</evidence>
<keyword evidence="1" id="KW-1133">Transmembrane helix</keyword>
<keyword evidence="1" id="KW-0472">Membrane</keyword>
<gene>
    <name evidence="2" type="ORF">M3M40_03120</name>
</gene>
<accession>A0A9Q9E137</accession>
<dbReference type="AlphaFoldDB" id="A0A9Q9E137"/>
<feature type="transmembrane region" description="Helical" evidence="1">
    <location>
        <begin position="12"/>
        <end position="31"/>
    </location>
</feature>
<keyword evidence="1" id="KW-0812">Transmembrane</keyword>
<keyword evidence="3" id="KW-1185">Reference proteome</keyword>
<protein>
    <submittedName>
        <fullName evidence="2">Type II secretion system protein</fullName>
    </submittedName>
</protein>
<name>A0A9Q9E137_9LACO</name>
<evidence type="ECO:0000313" key="2">
    <source>
        <dbReference type="EMBL" id="USS89781.1"/>
    </source>
</evidence>
<reference evidence="2" key="1">
    <citation type="submission" date="2022-05" db="EMBL/GenBank/DDBJ databases">
        <authorList>
            <person name="Oliphant S.A."/>
            <person name="Watson-Haigh N.S."/>
            <person name="Sumby K.M."/>
            <person name="Gardner J.M."/>
            <person name="Jiranek V."/>
        </authorList>
    </citation>
    <scope>NUCLEOTIDE SEQUENCE</scope>
    <source>
        <strain evidence="2">KI4_B1</strain>
    </source>
</reference>
<organism evidence="2 3">
    <name type="scientific">Fructilactobacillus cliffordii</name>
    <dbReference type="NCBI Taxonomy" id="2940299"/>
    <lineage>
        <taxon>Bacteria</taxon>
        <taxon>Bacillati</taxon>
        <taxon>Bacillota</taxon>
        <taxon>Bacilli</taxon>
        <taxon>Lactobacillales</taxon>
        <taxon>Lactobacillaceae</taxon>
        <taxon>Fructilactobacillus</taxon>
    </lineage>
</organism>
<dbReference type="EMBL" id="CP097119">
    <property type="protein sequence ID" value="USS89781.1"/>
    <property type="molecule type" value="Genomic_DNA"/>
</dbReference>
<sequence length="65" mass="7590">MKNIKRIRKGMTFADSLVGLLVICAGSLFYFEGTQIIQQRMQDCDQQLRVVRRAYEQHLDTKVEV</sequence>
<evidence type="ECO:0000313" key="3">
    <source>
        <dbReference type="Proteomes" id="UP001055911"/>
    </source>
</evidence>